<dbReference type="Pfam" id="PF08240">
    <property type="entry name" value="ADH_N"/>
    <property type="match status" value="1"/>
</dbReference>
<keyword evidence="2 5" id="KW-0479">Metal-binding</keyword>
<keyword evidence="3 5" id="KW-0862">Zinc</keyword>
<evidence type="ECO:0000313" key="7">
    <source>
        <dbReference type="EMBL" id="KAG2181717.1"/>
    </source>
</evidence>
<dbReference type="InterPro" id="IPR020843">
    <property type="entry name" value="ER"/>
</dbReference>
<name>A0A8H7UHB3_9FUNG</name>
<dbReference type="Gene3D" id="3.40.50.720">
    <property type="entry name" value="NAD(P)-binding Rossmann-like Domain"/>
    <property type="match status" value="1"/>
</dbReference>
<reference evidence="7" key="1">
    <citation type="submission" date="2020-12" db="EMBL/GenBank/DDBJ databases">
        <title>Metabolic potential, ecology and presence of endohyphal bacteria is reflected in genomic diversity of Mucoromycotina.</title>
        <authorList>
            <person name="Muszewska A."/>
            <person name="Okrasinska A."/>
            <person name="Steczkiewicz K."/>
            <person name="Drgas O."/>
            <person name="Orlowska M."/>
            <person name="Perlinska-Lenart U."/>
            <person name="Aleksandrzak-Piekarczyk T."/>
            <person name="Szatraj K."/>
            <person name="Zielenkiewicz U."/>
            <person name="Pilsyk S."/>
            <person name="Malc E."/>
            <person name="Mieczkowski P."/>
            <person name="Kruszewska J.S."/>
            <person name="Biernat P."/>
            <person name="Pawlowska J."/>
        </authorList>
    </citation>
    <scope>NUCLEOTIDE SEQUENCE</scope>
    <source>
        <strain evidence="7">WA0000051536</strain>
    </source>
</reference>
<evidence type="ECO:0000256" key="4">
    <source>
        <dbReference type="ARBA" id="ARBA00023002"/>
    </source>
</evidence>
<dbReference type="Proteomes" id="UP000612746">
    <property type="component" value="Unassembled WGS sequence"/>
</dbReference>
<gene>
    <name evidence="7" type="ORF">INT44_008532</name>
</gene>
<comment type="caution">
    <text evidence="7">The sequence shown here is derived from an EMBL/GenBank/DDBJ whole genome shotgun (WGS) entry which is preliminary data.</text>
</comment>
<evidence type="ECO:0000256" key="1">
    <source>
        <dbReference type="ARBA" id="ARBA00001947"/>
    </source>
</evidence>
<protein>
    <recommendedName>
        <fullName evidence="6">Enoyl reductase (ER) domain-containing protein</fullName>
    </recommendedName>
</protein>
<dbReference type="SUPFAM" id="SSF50129">
    <property type="entry name" value="GroES-like"/>
    <property type="match status" value="1"/>
</dbReference>
<keyword evidence="8" id="KW-1185">Reference proteome</keyword>
<dbReference type="PROSITE" id="PS00059">
    <property type="entry name" value="ADH_ZINC"/>
    <property type="match status" value="1"/>
</dbReference>
<dbReference type="SMART" id="SM00829">
    <property type="entry name" value="PKS_ER"/>
    <property type="match status" value="1"/>
</dbReference>
<evidence type="ECO:0000256" key="2">
    <source>
        <dbReference type="ARBA" id="ARBA00022723"/>
    </source>
</evidence>
<evidence type="ECO:0000259" key="6">
    <source>
        <dbReference type="SMART" id="SM00829"/>
    </source>
</evidence>
<dbReference type="GO" id="GO:0016616">
    <property type="term" value="F:oxidoreductase activity, acting on the CH-OH group of donors, NAD or NADP as acceptor"/>
    <property type="evidence" value="ECO:0007669"/>
    <property type="project" value="InterPro"/>
</dbReference>
<proteinExistence type="inferred from homology"/>
<comment type="similarity">
    <text evidence="5">Belongs to the zinc-containing alcohol dehydrogenase family.</text>
</comment>
<sequence>MTEQFVGYAALQPYVKDNKDTELKVHTFESRPLDADDVEIEVAALTNLPPVAAQIFTSLQMQVEGWNRANFPLIPGHEFIGHIVAVGDKVNQLKIGDRVGVSPVAGSCGTCKECTSAFGQLCANKVLTYNGMHKGFRTYGGYANKVRVQESWAIKIPDNISSEEGAPLLCAGVTTYLPFKHHDLGPQQRVGILGIGGLGHLAIQWARARGCKEVVVISSSSNKKEEAIKLGATQFAVNSPEELTKRSKSLDALLVCGSGPSTNWGQLLDLLDDHGKLILLDLPEQPIAIPPAALVYRHLSIVGSFVGSNVDLAEMLALASETGVRPWIEKVGNSCEEVNNGIKQLMSGKARYRVVICGKGRQ</sequence>
<dbReference type="InterPro" id="IPR011032">
    <property type="entry name" value="GroES-like_sf"/>
</dbReference>
<dbReference type="Gene3D" id="3.90.180.10">
    <property type="entry name" value="Medium-chain alcohol dehydrogenases, catalytic domain"/>
    <property type="match status" value="1"/>
</dbReference>
<dbReference type="InterPro" id="IPR013149">
    <property type="entry name" value="ADH-like_C"/>
</dbReference>
<dbReference type="PANTHER" id="PTHR42683">
    <property type="entry name" value="ALDEHYDE REDUCTASE"/>
    <property type="match status" value="1"/>
</dbReference>
<dbReference type="InterPro" id="IPR013154">
    <property type="entry name" value="ADH-like_N"/>
</dbReference>
<evidence type="ECO:0000256" key="3">
    <source>
        <dbReference type="ARBA" id="ARBA00022833"/>
    </source>
</evidence>
<dbReference type="InterPro" id="IPR047109">
    <property type="entry name" value="CAD-like"/>
</dbReference>
<dbReference type="SUPFAM" id="SSF51735">
    <property type="entry name" value="NAD(P)-binding Rossmann-fold domains"/>
    <property type="match status" value="1"/>
</dbReference>
<dbReference type="EMBL" id="JAEPRA010000008">
    <property type="protein sequence ID" value="KAG2181717.1"/>
    <property type="molecule type" value="Genomic_DNA"/>
</dbReference>
<keyword evidence="4" id="KW-0560">Oxidoreductase</keyword>
<dbReference type="OrthoDB" id="1879366at2759"/>
<dbReference type="InterPro" id="IPR002328">
    <property type="entry name" value="ADH_Zn_CS"/>
</dbReference>
<dbReference type="CDD" id="cd05283">
    <property type="entry name" value="CAD1"/>
    <property type="match status" value="1"/>
</dbReference>
<dbReference type="FunFam" id="3.40.50.720:FF:000022">
    <property type="entry name" value="Cinnamyl alcohol dehydrogenase"/>
    <property type="match status" value="1"/>
</dbReference>
<accession>A0A8H7UHB3</accession>
<dbReference type="InterPro" id="IPR036291">
    <property type="entry name" value="NAD(P)-bd_dom_sf"/>
</dbReference>
<dbReference type="GO" id="GO:0008270">
    <property type="term" value="F:zinc ion binding"/>
    <property type="evidence" value="ECO:0007669"/>
    <property type="project" value="InterPro"/>
</dbReference>
<evidence type="ECO:0000256" key="5">
    <source>
        <dbReference type="RuleBase" id="RU361277"/>
    </source>
</evidence>
<dbReference type="Pfam" id="PF00107">
    <property type="entry name" value="ADH_zinc_N"/>
    <property type="match status" value="1"/>
</dbReference>
<feature type="domain" description="Enoyl reductase (ER)" evidence="6">
    <location>
        <begin position="16"/>
        <end position="356"/>
    </location>
</feature>
<comment type="cofactor">
    <cofactor evidence="1 5">
        <name>Zn(2+)</name>
        <dbReference type="ChEBI" id="CHEBI:29105"/>
    </cofactor>
</comment>
<organism evidence="7 8">
    <name type="scientific">Umbelopsis vinacea</name>
    <dbReference type="NCBI Taxonomy" id="44442"/>
    <lineage>
        <taxon>Eukaryota</taxon>
        <taxon>Fungi</taxon>
        <taxon>Fungi incertae sedis</taxon>
        <taxon>Mucoromycota</taxon>
        <taxon>Mucoromycotina</taxon>
        <taxon>Umbelopsidomycetes</taxon>
        <taxon>Umbelopsidales</taxon>
        <taxon>Umbelopsidaceae</taxon>
        <taxon>Umbelopsis</taxon>
    </lineage>
</organism>
<dbReference type="AlphaFoldDB" id="A0A8H7UHB3"/>
<evidence type="ECO:0000313" key="8">
    <source>
        <dbReference type="Proteomes" id="UP000612746"/>
    </source>
</evidence>